<dbReference type="Pfam" id="PF13614">
    <property type="entry name" value="AAA_31"/>
    <property type="match status" value="1"/>
</dbReference>
<feature type="domain" description="AAA" evidence="1">
    <location>
        <begin position="18"/>
        <end position="134"/>
    </location>
</feature>
<sequence>DEDRAYNLNDLITTPQKANSQINGRGTLDLICSHLELINIDLELALELGASTLQQTKKNFMKVHQRLAKGLEQVAAQQYDLVLIDCPSNFNIVTRTALVASDHLLVPSKPDYLSTLGIDYLLGSFDNLVQDYNDFAKFDGSGVHCKIRPKVAGVFFTMVQYYRNAPIEAQSRYIQQAEKQDFPVFNTFMREDNVLYSDAGKNELPIMLQTSSNRVHQAILNELQLFAEEFINKVGLK</sequence>
<feature type="non-terminal residue" evidence="2">
    <location>
        <position position="1"/>
    </location>
</feature>
<dbReference type="CDD" id="cd02042">
    <property type="entry name" value="ParAB_family"/>
    <property type="match status" value="1"/>
</dbReference>
<dbReference type="InterPro" id="IPR025669">
    <property type="entry name" value="AAA_dom"/>
</dbReference>
<evidence type="ECO:0000313" key="3">
    <source>
        <dbReference type="Proteomes" id="UP000218113"/>
    </source>
</evidence>
<proteinExistence type="predicted"/>
<reference evidence="3" key="1">
    <citation type="submission" date="2017-08" db="EMBL/GenBank/DDBJ databases">
        <title>A dynamic microbial community with high functional redundancy inhabits the cold, oxic subseafloor aquifer.</title>
        <authorList>
            <person name="Tully B.J."/>
            <person name="Wheat C.G."/>
            <person name="Glazer B.T."/>
            <person name="Huber J.A."/>
        </authorList>
    </citation>
    <scope>NUCLEOTIDE SEQUENCE [LARGE SCALE GENOMIC DNA]</scope>
</reference>
<dbReference type="Gene3D" id="3.40.50.300">
    <property type="entry name" value="P-loop containing nucleotide triphosphate hydrolases"/>
    <property type="match status" value="1"/>
</dbReference>
<dbReference type="SUPFAM" id="SSF52540">
    <property type="entry name" value="P-loop containing nucleoside triphosphate hydrolases"/>
    <property type="match status" value="1"/>
</dbReference>
<dbReference type="EMBL" id="NVSR01000104">
    <property type="protein sequence ID" value="PCI26020.1"/>
    <property type="molecule type" value="Genomic_DNA"/>
</dbReference>
<organism evidence="2 3">
    <name type="scientific">SAR324 cluster bacterium</name>
    <dbReference type="NCBI Taxonomy" id="2024889"/>
    <lineage>
        <taxon>Bacteria</taxon>
        <taxon>Deltaproteobacteria</taxon>
        <taxon>SAR324 cluster</taxon>
    </lineage>
</organism>
<dbReference type="InterPro" id="IPR050678">
    <property type="entry name" value="DNA_Partitioning_ATPase"/>
</dbReference>
<dbReference type="Proteomes" id="UP000218113">
    <property type="component" value="Unassembled WGS sequence"/>
</dbReference>
<evidence type="ECO:0000313" key="2">
    <source>
        <dbReference type="EMBL" id="PCI26020.1"/>
    </source>
</evidence>
<protein>
    <submittedName>
        <fullName evidence="2">Cobyrinic acid a,c-diamide synthase</fullName>
    </submittedName>
</protein>
<gene>
    <name evidence="2" type="ORF">COB67_10430</name>
</gene>
<dbReference type="InterPro" id="IPR027417">
    <property type="entry name" value="P-loop_NTPase"/>
</dbReference>
<dbReference type="AlphaFoldDB" id="A0A2A4SXC6"/>
<evidence type="ECO:0000259" key="1">
    <source>
        <dbReference type="Pfam" id="PF13614"/>
    </source>
</evidence>
<dbReference type="PANTHER" id="PTHR13696">
    <property type="entry name" value="P-LOOP CONTAINING NUCLEOSIDE TRIPHOSPHATE HYDROLASE"/>
    <property type="match status" value="1"/>
</dbReference>
<name>A0A2A4SXC6_9DELT</name>
<dbReference type="PANTHER" id="PTHR13696:SF99">
    <property type="entry name" value="COBYRINIC ACID AC-DIAMIDE SYNTHASE"/>
    <property type="match status" value="1"/>
</dbReference>
<comment type="caution">
    <text evidence="2">The sequence shown here is derived from an EMBL/GenBank/DDBJ whole genome shotgun (WGS) entry which is preliminary data.</text>
</comment>
<accession>A0A2A4SXC6</accession>